<dbReference type="PANTHER" id="PTHR31541">
    <property type="entry name" value="B3 DOMAIN PLANT PROTEIN-RELATED"/>
    <property type="match status" value="1"/>
</dbReference>
<dbReference type="AlphaFoldDB" id="A0AAU9S595"/>
<evidence type="ECO:0000256" key="1">
    <source>
        <dbReference type="ARBA" id="ARBA00004123"/>
    </source>
</evidence>
<dbReference type="InterPro" id="IPR005508">
    <property type="entry name" value="At2g31720-like"/>
</dbReference>
<feature type="compositionally biased region" description="Acidic residues" evidence="6">
    <location>
        <begin position="34"/>
        <end position="63"/>
    </location>
</feature>
<name>A0AAU9S595_THLAR</name>
<feature type="compositionally biased region" description="Basic residues" evidence="6">
    <location>
        <begin position="1"/>
        <end position="10"/>
    </location>
</feature>
<sequence>MASPKKRTRSLTREDDEDEEAHPKKEIDLNKEPELDEDYDLDREDDETDDDDAIQEEEEEADHDEFVASESEISEEEKNKTESEDEDANDERSFHRNRAPEDFKAREDASWAISHLTFLRNRYGARNQQNIASGTETKEDDSEITMSLLSRWETPLIPPENIFERRLIEQCSRPIRKQLTVSDVSDGEGQSRLALSKPQVDKKFAHLLLLLGESEVLRGKEGIRVSVYGPDGNVHEMKMCADEDSHYLAAGWSKFVGEYELREYCDFVTVWMIRHRDTHKICLAIDTKRLSLTKVSKRISQAAFEDSD</sequence>
<evidence type="ECO:0000256" key="6">
    <source>
        <dbReference type="SAM" id="MobiDB-lite"/>
    </source>
</evidence>
<gene>
    <name evidence="7" type="ORF">TAV2_LOCUS12810</name>
</gene>
<dbReference type="Gene3D" id="2.40.330.10">
    <property type="entry name" value="DNA-binding pseudobarrel domain"/>
    <property type="match status" value="1"/>
</dbReference>
<dbReference type="Proteomes" id="UP000836841">
    <property type="component" value="Chromosome 4"/>
</dbReference>
<evidence type="ECO:0008006" key="9">
    <source>
        <dbReference type="Google" id="ProtNLM"/>
    </source>
</evidence>
<keyword evidence="3" id="KW-0238">DNA-binding</keyword>
<accession>A0AAU9S595</accession>
<keyword evidence="4" id="KW-0804">Transcription</keyword>
<evidence type="ECO:0000256" key="4">
    <source>
        <dbReference type="ARBA" id="ARBA00023163"/>
    </source>
</evidence>
<dbReference type="EMBL" id="OU466860">
    <property type="protein sequence ID" value="CAH2058697.1"/>
    <property type="molecule type" value="Genomic_DNA"/>
</dbReference>
<proteinExistence type="predicted"/>
<evidence type="ECO:0000313" key="8">
    <source>
        <dbReference type="Proteomes" id="UP000836841"/>
    </source>
</evidence>
<evidence type="ECO:0000256" key="5">
    <source>
        <dbReference type="ARBA" id="ARBA00023242"/>
    </source>
</evidence>
<keyword evidence="8" id="KW-1185">Reference proteome</keyword>
<dbReference type="PANTHER" id="PTHR31541:SF52">
    <property type="entry name" value="GENOME ASSEMBLY, CHROMOSOME: A05"/>
    <property type="match status" value="1"/>
</dbReference>
<dbReference type="InterPro" id="IPR003340">
    <property type="entry name" value="B3_DNA-bd"/>
</dbReference>
<dbReference type="InterPro" id="IPR015300">
    <property type="entry name" value="DNA-bd_pseudobarrel_sf"/>
</dbReference>
<evidence type="ECO:0000313" key="7">
    <source>
        <dbReference type="EMBL" id="CAH2058697.1"/>
    </source>
</evidence>
<feature type="compositionally biased region" description="Basic and acidic residues" evidence="6">
    <location>
        <begin position="90"/>
        <end position="102"/>
    </location>
</feature>
<feature type="region of interest" description="Disordered" evidence="6">
    <location>
        <begin position="1"/>
        <end position="102"/>
    </location>
</feature>
<dbReference type="CDD" id="cd10017">
    <property type="entry name" value="B3_DNA"/>
    <property type="match status" value="1"/>
</dbReference>
<protein>
    <recommendedName>
        <fullName evidence="9">TF-B3 domain-containing protein</fullName>
    </recommendedName>
</protein>
<dbReference type="SUPFAM" id="SSF101936">
    <property type="entry name" value="DNA-binding pseudobarrel domain"/>
    <property type="match status" value="1"/>
</dbReference>
<evidence type="ECO:0000256" key="2">
    <source>
        <dbReference type="ARBA" id="ARBA00023015"/>
    </source>
</evidence>
<keyword evidence="5" id="KW-0539">Nucleus</keyword>
<dbReference type="GO" id="GO:0003677">
    <property type="term" value="F:DNA binding"/>
    <property type="evidence" value="ECO:0007669"/>
    <property type="project" value="UniProtKB-KW"/>
</dbReference>
<organism evidence="7 8">
    <name type="scientific">Thlaspi arvense</name>
    <name type="common">Field penny-cress</name>
    <dbReference type="NCBI Taxonomy" id="13288"/>
    <lineage>
        <taxon>Eukaryota</taxon>
        <taxon>Viridiplantae</taxon>
        <taxon>Streptophyta</taxon>
        <taxon>Embryophyta</taxon>
        <taxon>Tracheophyta</taxon>
        <taxon>Spermatophyta</taxon>
        <taxon>Magnoliopsida</taxon>
        <taxon>eudicotyledons</taxon>
        <taxon>Gunneridae</taxon>
        <taxon>Pentapetalae</taxon>
        <taxon>rosids</taxon>
        <taxon>malvids</taxon>
        <taxon>Brassicales</taxon>
        <taxon>Brassicaceae</taxon>
        <taxon>Thlaspideae</taxon>
        <taxon>Thlaspi</taxon>
    </lineage>
</organism>
<dbReference type="GO" id="GO:0005634">
    <property type="term" value="C:nucleus"/>
    <property type="evidence" value="ECO:0007669"/>
    <property type="project" value="UniProtKB-SubCell"/>
</dbReference>
<keyword evidence="2" id="KW-0805">Transcription regulation</keyword>
<reference evidence="7 8" key="1">
    <citation type="submission" date="2022-03" db="EMBL/GenBank/DDBJ databases">
        <authorList>
            <person name="Nunn A."/>
            <person name="Chopra R."/>
            <person name="Nunn A."/>
            <person name="Contreras Garrido A."/>
        </authorList>
    </citation>
    <scope>NUCLEOTIDE SEQUENCE [LARGE SCALE GENOMIC DNA]</scope>
</reference>
<feature type="compositionally biased region" description="Basic and acidic residues" evidence="6">
    <location>
        <begin position="21"/>
        <end position="33"/>
    </location>
</feature>
<comment type="subcellular location">
    <subcellularLocation>
        <location evidence="1">Nucleus</location>
    </subcellularLocation>
</comment>
<evidence type="ECO:0000256" key="3">
    <source>
        <dbReference type="ARBA" id="ARBA00023125"/>
    </source>
</evidence>